<name>A0A2S4L700_9HYPO</name>
<accession>A0A2S4L700</accession>
<sequence length="398" mass="42756">MAFTSSFDVAVGAKRPCINALEVRRATVGGKLNNPPWKGPPSYNKHNLPTPVRCPISLRIATLLELAVGRRPAPAASADDILPRAPVAALGALLALKLCPSLHGDLAAVEFALVLDAALLGLFPGRLTGLAPREVVKLPKGVSDEDKLHQVVNSRVDPAASLRQQHRELVGDSRLANSLRHKDLLPLGEGTQHERRQETIFAQEIQVLLVEGLDNILRVVLDDVRVCQDGDPVVLPAFRRLDSVVGDEVLEDLDGGDPAVALVGNLRLAAQAHDLGVLDHGGDHVRQAVGENLCIGVDHEHDLVVVGRYSGNLPQAVEHFVLELRHSLVKHDLLQERHEDNLTVSLAPVAGLGLGRFIGRAALDNHHHGHTLLAISRYLGFGAVVVESTIDLGHVVPL</sequence>
<keyword evidence="2" id="KW-1185">Reference proteome</keyword>
<organism evidence="1 2">
    <name type="scientific">Tolypocladium paradoxum</name>
    <dbReference type="NCBI Taxonomy" id="94208"/>
    <lineage>
        <taxon>Eukaryota</taxon>
        <taxon>Fungi</taxon>
        <taxon>Dikarya</taxon>
        <taxon>Ascomycota</taxon>
        <taxon>Pezizomycotina</taxon>
        <taxon>Sordariomycetes</taxon>
        <taxon>Hypocreomycetidae</taxon>
        <taxon>Hypocreales</taxon>
        <taxon>Ophiocordycipitaceae</taxon>
        <taxon>Tolypocladium</taxon>
    </lineage>
</organism>
<comment type="caution">
    <text evidence="1">The sequence shown here is derived from an EMBL/GenBank/DDBJ whole genome shotgun (WGS) entry which is preliminary data.</text>
</comment>
<evidence type="ECO:0000313" key="2">
    <source>
        <dbReference type="Proteomes" id="UP000237481"/>
    </source>
</evidence>
<proteinExistence type="predicted"/>
<reference evidence="1 2" key="1">
    <citation type="submission" date="2018-01" db="EMBL/GenBank/DDBJ databases">
        <title>Harnessing the power of phylogenomics to disentangle the directionality and signatures of interkingdom host jumping in the parasitic fungal genus Tolypocladium.</title>
        <authorList>
            <person name="Quandt C.A."/>
            <person name="Patterson W."/>
            <person name="Spatafora J.W."/>
        </authorList>
    </citation>
    <scope>NUCLEOTIDE SEQUENCE [LARGE SCALE GENOMIC DNA]</scope>
    <source>
        <strain evidence="1 2">NRBC 100945</strain>
    </source>
</reference>
<dbReference type="OrthoDB" id="408964at2759"/>
<gene>
    <name evidence="1" type="ORF">TPAR_01575</name>
</gene>
<dbReference type="EMBL" id="PKSG01000160">
    <property type="protein sequence ID" value="POR38223.1"/>
    <property type="molecule type" value="Genomic_DNA"/>
</dbReference>
<dbReference type="AlphaFoldDB" id="A0A2S4L700"/>
<evidence type="ECO:0000313" key="1">
    <source>
        <dbReference type="EMBL" id="POR38223.1"/>
    </source>
</evidence>
<protein>
    <submittedName>
        <fullName evidence="1">Uncharacterized protein</fullName>
    </submittedName>
</protein>
<dbReference type="Proteomes" id="UP000237481">
    <property type="component" value="Unassembled WGS sequence"/>
</dbReference>